<accession>A0A160VJC1</accession>
<sequence>MGGRCINNGIVCKYEADMSSVESGSAAGSQVVFKKINNNAKLIPEL</sequence>
<proteinExistence type="predicted"/>
<reference evidence="1" key="1">
    <citation type="submission" date="2015-10" db="EMBL/GenBank/DDBJ databases">
        <authorList>
            <person name="Gilbert D.G."/>
        </authorList>
    </citation>
    <scope>NUCLEOTIDE SEQUENCE</scope>
</reference>
<dbReference type="AlphaFoldDB" id="A0A160VJC1"/>
<gene>
    <name evidence="1" type="ORF">MGWOODY_Mmi1465</name>
</gene>
<name>A0A160VJC1_9ZZZZ</name>
<dbReference type="EMBL" id="FAXC01000413">
    <property type="protein sequence ID" value="CUV10409.1"/>
    <property type="molecule type" value="Genomic_DNA"/>
</dbReference>
<protein>
    <submittedName>
        <fullName evidence="1">Uncharacterized protein</fullName>
    </submittedName>
</protein>
<evidence type="ECO:0000313" key="1">
    <source>
        <dbReference type="EMBL" id="CUV10409.1"/>
    </source>
</evidence>
<organism evidence="1">
    <name type="scientific">hydrothermal vent metagenome</name>
    <dbReference type="NCBI Taxonomy" id="652676"/>
    <lineage>
        <taxon>unclassified sequences</taxon>
        <taxon>metagenomes</taxon>
        <taxon>ecological metagenomes</taxon>
    </lineage>
</organism>